<proteinExistence type="predicted"/>
<accession>A0ABN2BQ14</accession>
<reference evidence="1 2" key="1">
    <citation type="journal article" date="2019" name="Int. J. Syst. Evol. Microbiol.">
        <title>The Global Catalogue of Microorganisms (GCM) 10K type strain sequencing project: providing services to taxonomists for standard genome sequencing and annotation.</title>
        <authorList>
            <consortium name="The Broad Institute Genomics Platform"/>
            <consortium name="The Broad Institute Genome Sequencing Center for Infectious Disease"/>
            <person name="Wu L."/>
            <person name="Ma J."/>
        </authorList>
    </citation>
    <scope>NUCLEOTIDE SEQUENCE [LARGE SCALE GENOMIC DNA]</scope>
    <source>
        <strain evidence="1 2">JCM 13319</strain>
    </source>
</reference>
<organism evidence="1 2">
    <name type="scientific">Brevibacterium picturae</name>
    <dbReference type="NCBI Taxonomy" id="260553"/>
    <lineage>
        <taxon>Bacteria</taxon>
        <taxon>Bacillati</taxon>
        <taxon>Actinomycetota</taxon>
        <taxon>Actinomycetes</taxon>
        <taxon>Micrococcales</taxon>
        <taxon>Brevibacteriaceae</taxon>
        <taxon>Brevibacterium</taxon>
    </lineage>
</organism>
<dbReference type="RefSeq" id="WP_346035921.1">
    <property type="nucleotide sequence ID" value="NZ_BAAALY010000006.1"/>
</dbReference>
<name>A0ABN2BQ14_9MICO</name>
<dbReference type="EMBL" id="BAAALY010000006">
    <property type="protein sequence ID" value="GAA1544404.1"/>
    <property type="molecule type" value="Genomic_DNA"/>
</dbReference>
<sequence length="86" mass="9636">MSDLHEWLKERRAIHDAAPRGVWEMSSAERDAFYNLPALLTAVANVLDIARELDGSADTFDPVVAQERRQAASMIRRAIEGEIKDA</sequence>
<comment type="caution">
    <text evidence="1">The sequence shown here is derived from an EMBL/GenBank/DDBJ whole genome shotgun (WGS) entry which is preliminary data.</text>
</comment>
<protein>
    <submittedName>
        <fullName evidence="1">Uncharacterized protein</fullName>
    </submittedName>
</protein>
<dbReference type="Proteomes" id="UP001501791">
    <property type="component" value="Unassembled WGS sequence"/>
</dbReference>
<evidence type="ECO:0000313" key="1">
    <source>
        <dbReference type="EMBL" id="GAA1544404.1"/>
    </source>
</evidence>
<gene>
    <name evidence="1" type="ORF">GCM10009691_18560</name>
</gene>
<evidence type="ECO:0000313" key="2">
    <source>
        <dbReference type="Proteomes" id="UP001501791"/>
    </source>
</evidence>
<keyword evidence="2" id="KW-1185">Reference proteome</keyword>